<keyword evidence="3" id="KW-1185">Reference proteome</keyword>
<evidence type="ECO:0000313" key="3">
    <source>
        <dbReference type="Proteomes" id="UP000248330"/>
    </source>
</evidence>
<gene>
    <name evidence="2" type="ORF">C8D93_10959</name>
</gene>
<dbReference type="Proteomes" id="UP000248330">
    <property type="component" value="Unassembled WGS sequence"/>
</dbReference>
<evidence type="ECO:0000256" key="1">
    <source>
        <dbReference type="SAM" id="Phobius"/>
    </source>
</evidence>
<evidence type="ECO:0000313" key="2">
    <source>
        <dbReference type="EMBL" id="PXV65680.1"/>
    </source>
</evidence>
<dbReference type="SUPFAM" id="SSF49478">
    <property type="entry name" value="Cna protein B-type domain"/>
    <property type="match status" value="1"/>
</dbReference>
<dbReference type="InterPro" id="IPR013783">
    <property type="entry name" value="Ig-like_fold"/>
</dbReference>
<sequence>MIRNVRPWRIPLAVVLTIGAVGAGWAHGLRVVAAPQADGIAGRAFYSDETPATGETVLLFDAGGARLATTQTVDDGRFVFALSRHGEYLVVAEGEEGHRAETRVRVGPLPPSAASPVAALDDARLAALIRGELQPLREDIARYEKRIRLQNIVAGLGFIVGLAGAWVWWRARRGGG</sequence>
<keyword evidence="1" id="KW-0812">Transmembrane</keyword>
<dbReference type="RefSeq" id="WP_110266072.1">
    <property type="nucleotide sequence ID" value="NZ_CAWNXA010000009.1"/>
</dbReference>
<protein>
    <submittedName>
        <fullName evidence="2">Nickel transport protein</fullName>
    </submittedName>
</protein>
<feature type="transmembrane region" description="Helical" evidence="1">
    <location>
        <begin position="152"/>
        <end position="169"/>
    </location>
</feature>
<dbReference type="AlphaFoldDB" id="A0A318E8Q8"/>
<reference evidence="2 3" key="1">
    <citation type="submission" date="2018-04" db="EMBL/GenBank/DDBJ databases">
        <title>Genomic Encyclopedia of Type Strains, Phase IV (KMG-IV): sequencing the most valuable type-strain genomes for metagenomic binning, comparative biology and taxonomic classification.</title>
        <authorList>
            <person name="Goeker M."/>
        </authorList>
    </citation>
    <scope>NUCLEOTIDE SEQUENCE [LARGE SCALE GENOMIC DNA]</scope>
    <source>
        <strain evidence="2 3">DSM 104150</strain>
    </source>
</reference>
<keyword evidence="1" id="KW-0472">Membrane</keyword>
<dbReference type="OrthoDB" id="8447011at2"/>
<comment type="caution">
    <text evidence="2">The sequence shown here is derived from an EMBL/GenBank/DDBJ whole genome shotgun (WGS) entry which is preliminary data.</text>
</comment>
<organism evidence="2 3">
    <name type="scientific">Sinimarinibacterium flocculans</name>
    <dbReference type="NCBI Taxonomy" id="985250"/>
    <lineage>
        <taxon>Bacteria</taxon>
        <taxon>Pseudomonadati</taxon>
        <taxon>Pseudomonadota</taxon>
        <taxon>Gammaproteobacteria</taxon>
        <taxon>Nevskiales</taxon>
        <taxon>Nevskiaceae</taxon>
        <taxon>Sinimarinibacterium</taxon>
    </lineage>
</organism>
<proteinExistence type="predicted"/>
<keyword evidence="1" id="KW-1133">Transmembrane helix</keyword>
<dbReference type="Gene3D" id="2.60.40.10">
    <property type="entry name" value="Immunoglobulins"/>
    <property type="match status" value="1"/>
</dbReference>
<dbReference type="EMBL" id="QICN01000009">
    <property type="protein sequence ID" value="PXV65680.1"/>
    <property type="molecule type" value="Genomic_DNA"/>
</dbReference>
<accession>A0A318E8Q8</accession>
<name>A0A318E8Q8_9GAMM</name>